<dbReference type="Gene3D" id="2.80.10.50">
    <property type="match status" value="1"/>
</dbReference>
<evidence type="ECO:0000313" key="3">
    <source>
        <dbReference type="Proteomes" id="UP001567538"/>
    </source>
</evidence>
<dbReference type="InterPro" id="IPR040249">
    <property type="entry name" value="Ricin_B-like_lectin_EULS3-like"/>
</dbReference>
<feature type="compositionally biased region" description="Basic residues" evidence="1">
    <location>
        <begin position="1"/>
        <end position="44"/>
    </location>
</feature>
<reference evidence="2 3" key="1">
    <citation type="submission" date="2024-06" db="EMBL/GenBank/DDBJ databases">
        <title>A chromosome level genome sequence of Diviner's sage (Salvia divinorum).</title>
        <authorList>
            <person name="Ford S.A."/>
            <person name="Ro D.-K."/>
            <person name="Ness R.W."/>
            <person name="Phillips M.A."/>
        </authorList>
    </citation>
    <scope>NUCLEOTIDE SEQUENCE [LARGE SCALE GENOMIC DNA]</scope>
    <source>
        <strain evidence="2">SAF-2024a</strain>
        <tissue evidence="2">Leaf</tissue>
    </source>
</reference>
<dbReference type="EMBL" id="JBEAFC010000009">
    <property type="protein sequence ID" value="KAL1539560.1"/>
    <property type="molecule type" value="Genomic_DNA"/>
</dbReference>
<evidence type="ECO:0000313" key="2">
    <source>
        <dbReference type="EMBL" id="KAL1539560.1"/>
    </source>
</evidence>
<dbReference type="InterPro" id="IPR035992">
    <property type="entry name" value="Ricin_B-like_lectins"/>
</dbReference>
<comment type="caution">
    <text evidence="2">The sequence shown here is derived from an EMBL/GenBank/DDBJ whole genome shotgun (WGS) entry which is preliminary data.</text>
</comment>
<protein>
    <submittedName>
        <fullName evidence="2">Ricin B-like lectin R40G3</fullName>
    </submittedName>
</protein>
<dbReference type="AlphaFoldDB" id="A0ABD1G616"/>
<dbReference type="SUPFAM" id="SSF50370">
    <property type="entry name" value="Ricin B-like lectins"/>
    <property type="match status" value="1"/>
</dbReference>
<gene>
    <name evidence="2" type="ORF">AAHA92_24026</name>
</gene>
<sequence length="240" mass="27221">MDRRHHRPAGGHHHHNPPPPPVHHHHPPPPPVVHHHPPHHHHHPTPVVVVPTPAPRVVVVDHHHHSPPPVHQSGDIFTRPSVKMYCKADATYSLSISHGKVILVRSNPSDPLQHWIKDDRYSTTVRDKDGLPSFALVNKATGQALKHSIGPNHPVQLVQYNPNTLDESILWTEKELGDGYRAVRMVNNIRLNVDALHCERHHGGVHDGSTVVLGEWKSGENQRWRIDFHCKSYMNRTYSV</sequence>
<accession>A0ABD1G616</accession>
<organism evidence="2 3">
    <name type="scientific">Salvia divinorum</name>
    <name type="common">Maria pastora</name>
    <name type="synonym">Diviner's sage</name>
    <dbReference type="NCBI Taxonomy" id="28513"/>
    <lineage>
        <taxon>Eukaryota</taxon>
        <taxon>Viridiplantae</taxon>
        <taxon>Streptophyta</taxon>
        <taxon>Embryophyta</taxon>
        <taxon>Tracheophyta</taxon>
        <taxon>Spermatophyta</taxon>
        <taxon>Magnoliopsida</taxon>
        <taxon>eudicotyledons</taxon>
        <taxon>Gunneridae</taxon>
        <taxon>Pentapetalae</taxon>
        <taxon>asterids</taxon>
        <taxon>lamiids</taxon>
        <taxon>Lamiales</taxon>
        <taxon>Lamiaceae</taxon>
        <taxon>Nepetoideae</taxon>
        <taxon>Mentheae</taxon>
        <taxon>Salviinae</taxon>
        <taxon>Salvia</taxon>
        <taxon>Salvia subgen. Calosphace</taxon>
    </lineage>
</organism>
<dbReference type="PANTHER" id="PTHR31257">
    <property type="entry name" value="RICIN B-LIKE LECTIN EULS3"/>
    <property type="match status" value="1"/>
</dbReference>
<dbReference type="PANTHER" id="PTHR31257:SF2">
    <property type="entry name" value="RICIN B-LIKE LECTIN EULS3"/>
    <property type="match status" value="1"/>
</dbReference>
<evidence type="ECO:0000256" key="1">
    <source>
        <dbReference type="SAM" id="MobiDB-lite"/>
    </source>
</evidence>
<name>A0ABD1G616_SALDI</name>
<dbReference type="CDD" id="cd23431">
    <property type="entry name" value="beta-trefoil_Ricin_AtEULS3-like"/>
    <property type="match status" value="1"/>
</dbReference>
<feature type="region of interest" description="Disordered" evidence="1">
    <location>
        <begin position="1"/>
        <end position="49"/>
    </location>
</feature>
<dbReference type="Proteomes" id="UP001567538">
    <property type="component" value="Unassembled WGS sequence"/>
</dbReference>
<proteinExistence type="predicted"/>
<keyword evidence="3" id="KW-1185">Reference proteome</keyword>